<protein>
    <submittedName>
        <fullName evidence="2">Uncharacterized protein</fullName>
    </submittedName>
</protein>
<dbReference type="EMBL" id="JH598253">
    <property type="status" value="NOT_ANNOTATED_CDS"/>
    <property type="molecule type" value="Genomic_DNA"/>
</dbReference>
<evidence type="ECO:0000256" key="1">
    <source>
        <dbReference type="SAM" id="MobiDB-lite"/>
    </source>
</evidence>
<dbReference type="Proteomes" id="UP000011713">
    <property type="component" value="Unassembled WGS sequence"/>
</dbReference>
<dbReference type="AlphaFoldDB" id="M4B450"/>
<dbReference type="InterPro" id="IPR037213">
    <property type="entry name" value="Run_dom_sf"/>
</dbReference>
<dbReference type="InParanoid" id="M4B450"/>
<feature type="region of interest" description="Disordered" evidence="1">
    <location>
        <begin position="128"/>
        <end position="149"/>
    </location>
</feature>
<organism evidence="2 3">
    <name type="scientific">Hyaloperonospora arabidopsidis (strain Emoy2)</name>
    <name type="common">Downy mildew agent</name>
    <name type="synonym">Peronospora arabidopsidis</name>
    <dbReference type="NCBI Taxonomy" id="559515"/>
    <lineage>
        <taxon>Eukaryota</taxon>
        <taxon>Sar</taxon>
        <taxon>Stramenopiles</taxon>
        <taxon>Oomycota</taxon>
        <taxon>Peronosporomycetes</taxon>
        <taxon>Peronosporales</taxon>
        <taxon>Peronosporaceae</taxon>
        <taxon>Hyaloperonospora</taxon>
    </lineage>
</organism>
<reference evidence="3" key="1">
    <citation type="journal article" date="2010" name="Science">
        <title>Signatures of adaptation to obligate biotrophy in the Hyaloperonospora arabidopsidis genome.</title>
        <authorList>
            <person name="Baxter L."/>
            <person name="Tripathy S."/>
            <person name="Ishaque N."/>
            <person name="Boot N."/>
            <person name="Cabral A."/>
            <person name="Kemen E."/>
            <person name="Thines M."/>
            <person name="Ah-Fong A."/>
            <person name="Anderson R."/>
            <person name="Badejoko W."/>
            <person name="Bittner-Eddy P."/>
            <person name="Boore J.L."/>
            <person name="Chibucos M.C."/>
            <person name="Coates M."/>
            <person name="Dehal P."/>
            <person name="Delehaunty K."/>
            <person name="Dong S."/>
            <person name="Downton P."/>
            <person name="Dumas B."/>
            <person name="Fabro G."/>
            <person name="Fronick C."/>
            <person name="Fuerstenberg S.I."/>
            <person name="Fulton L."/>
            <person name="Gaulin E."/>
            <person name="Govers F."/>
            <person name="Hughes L."/>
            <person name="Humphray S."/>
            <person name="Jiang R.H."/>
            <person name="Judelson H."/>
            <person name="Kamoun S."/>
            <person name="Kyung K."/>
            <person name="Meijer H."/>
            <person name="Minx P."/>
            <person name="Morris P."/>
            <person name="Nelson J."/>
            <person name="Phuntumart V."/>
            <person name="Qutob D."/>
            <person name="Rehmany A."/>
            <person name="Rougon-Cardoso A."/>
            <person name="Ryden P."/>
            <person name="Torto-Alalibo T."/>
            <person name="Studholme D."/>
            <person name="Wang Y."/>
            <person name="Win J."/>
            <person name="Wood J."/>
            <person name="Clifton S.W."/>
            <person name="Rogers J."/>
            <person name="Van den Ackerveken G."/>
            <person name="Jones J.D."/>
            <person name="McDowell J.M."/>
            <person name="Beynon J."/>
            <person name="Tyler B.M."/>
        </authorList>
    </citation>
    <scope>NUCLEOTIDE SEQUENCE [LARGE SCALE GENOMIC DNA]</scope>
    <source>
        <strain evidence="3">Emoy2</strain>
    </source>
</reference>
<accession>M4B450</accession>
<dbReference type="eggNOG" id="ENOG502SUR0">
    <property type="taxonomic scope" value="Eukaryota"/>
</dbReference>
<proteinExistence type="predicted"/>
<dbReference type="Gene3D" id="1.20.58.900">
    <property type="match status" value="1"/>
</dbReference>
<evidence type="ECO:0000313" key="2">
    <source>
        <dbReference type="EnsemblProtists" id="HpaP801049"/>
    </source>
</evidence>
<dbReference type="VEuPathDB" id="FungiDB:HpaG801049"/>
<name>M4B450_HYAAE</name>
<dbReference type="EnsemblProtists" id="HpaT801049">
    <property type="protein sequence ID" value="HpaP801049"/>
    <property type="gene ID" value="HpaG801049"/>
</dbReference>
<dbReference type="HOGENOM" id="CLU_1499072_0_0_1"/>
<evidence type="ECO:0000313" key="3">
    <source>
        <dbReference type="Proteomes" id="UP000011713"/>
    </source>
</evidence>
<reference evidence="2" key="2">
    <citation type="submission" date="2015-06" db="UniProtKB">
        <authorList>
            <consortium name="EnsemblProtists"/>
        </authorList>
    </citation>
    <scope>IDENTIFICATION</scope>
    <source>
        <strain evidence="2">Emoy2</strain>
    </source>
</reference>
<sequence length="180" mass="19333">MHSAFFLASTRSTASTSQCLVMGIKPRSGEKQPSWWHVLYASTLIVEEPTLVQSVVSAAFLAETDAGKARCWLKIALNNHTIESSIMRPETPKLLDALPGPERTSEDLMFTITDADIAAAVGVSAPRAGSLPETEPVFTENKDSRNETQGAATVMRRTGNGCSVTVAPTERCCLVQHVSA</sequence>
<keyword evidence="3" id="KW-1185">Reference proteome</keyword>
<dbReference type="SUPFAM" id="SSF140741">
    <property type="entry name" value="RUN domain-like"/>
    <property type="match status" value="1"/>
</dbReference>